<gene>
    <name evidence="1" type="ORF">HanXRQr2_Chr07g0297521</name>
</gene>
<dbReference type="AlphaFoldDB" id="A0A9K3NFW6"/>
<dbReference type="Gramene" id="mRNA:HanXRQr2_Chr07g0297521">
    <property type="protein sequence ID" value="mRNA:HanXRQr2_Chr07g0297521"/>
    <property type="gene ID" value="HanXRQr2_Chr07g0297521"/>
</dbReference>
<keyword evidence="2" id="KW-1185">Reference proteome</keyword>
<organism evidence="1 2">
    <name type="scientific">Helianthus annuus</name>
    <name type="common">Common sunflower</name>
    <dbReference type="NCBI Taxonomy" id="4232"/>
    <lineage>
        <taxon>Eukaryota</taxon>
        <taxon>Viridiplantae</taxon>
        <taxon>Streptophyta</taxon>
        <taxon>Embryophyta</taxon>
        <taxon>Tracheophyta</taxon>
        <taxon>Spermatophyta</taxon>
        <taxon>Magnoliopsida</taxon>
        <taxon>eudicotyledons</taxon>
        <taxon>Gunneridae</taxon>
        <taxon>Pentapetalae</taxon>
        <taxon>asterids</taxon>
        <taxon>campanulids</taxon>
        <taxon>Asterales</taxon>
        <taxon>Asteraceae</taxon>
        <taxon>Asteroideae</taxon>
        <taxon>Heliantheae alliance</taxon>
        <taxon>Heliantheae</taxon>
        <taxon>Helianthus</taxon>
    </lineage>
</organism>
<evidence type="ECO:0000313" key="2">
    <source>
        <dbReference type="Proteomes" id="UP000215914"/>
    </source>
</evidence>
<proteinExistence type="predicted"/>
<reference evidence="1" key="1">
    <citation type="journal article" date="2017" name="Nature">
        <title>The sunflower genome provides insights into oil metabolism, flowering and Asterid evolution.</title>
        <authorList>
            <person name="Badouin H."/>
            <person name="Gouzy J."/>
            <person name="Grassa C.J."/>
            <person name="Murat F."/>
            <person name="Staton S.E."/>
            <person name="Cottret L."/>
            <person name="Lelandais-Briere C."/>
            <person name="Owens G.L."/>
            <person name="Carrere S."/>
            <person name="Mayjonade B."/>
            <person name="Legrand L."/>
            <person name="Gill N."/>
            <person name="Kane N.C."/>
            <person name="Bowers J.E."/>
            <person name="Hubner S."/>
            <person name="Bellec A."/>
            <person name="Berard A."/>
            <person name="Berges H."/>
            <person name="Blanchet N."/>
            <person name="Boniface M.C."/>
            <person name="Brunel D."/>
            <person name="Catrice O."/>
            <person name="Chaidir N."/>
            <person name="Claudel C."/>
            <person name="Donnadieu C."/>
            <person name="Faraut T."/>
            <person name="Fievet G."/>
            <person name="Helmstetter N."/>
            <person name="King M."/>
            <person name="Knapp S.J."/>
            <person name="Lai Z."/>
            <person name="Le Paslier M.C."/>
            <person name="Lippi Y."/>
            <person name="Lorenzon L."/>
            <person name="Mandel J.R."/>
            <person name="Marage G."/>
            <person name="Marchand G."/>
            <person name="Marquand E."/>
            <person name="Bret-Mestries E."/>
            <person name="Morien E."/>
            <person name="Nambeesan S."/>
            <person name="Nguyen T."/>
            <person name="Pegot-Espagnet P."/>
            <person name="Pouilly N."/>
            <person name="Raftis F."/>
            <person name="Sallet E."/>
            <person name="Schiex T."/>
            <person name="Thomas J."/>
            <person name="Vandecasteele C."/>
            <person name="Vares D."/>
            <person name="Vear F."/>
            <person name="Vautrin S."/>
            <person name="Crespi M."/>
            <person name="Mangin B."/>
            <person name="Burke J.M."/>
            <person name="Salse J."/>
            <person name="Munos S."/>
            <person name="Vincourt P."/>
            <person name="Rieseberg L.H."/>
            <person name="Langlade N.B."/>
        </authorList>
    </citation>
    <scope>NUCLEOTIDE SEQUENCE</scope>
    <source>
        <tissue evidence="1">Leaves</tissue>
    </source>
</reference>
<dbReference type="Proteomes" id="UP000215914">
    <property type="component" value="Unassembled WGS sequence"/>
</dbReference>
<reference evidence="1" key="2">
    <citation type="submission" date="2020-06" db="EMBL/GenBank/DDBJ databases">
        <title>Helianthus annuus Genome sequencing and assembly Release 2.</title>
        <authorList>
            <person name="Gouzy J."/>
            <person name="Langlade N."/>
            <person name="Munos S."/>
        </authorList>
    </citation>
    <scope>NUCLEOTIDE SEQUENCE</scope>
    <source>
        <tissue evidence="1">Leaves</tissue>
    </source>
</reference>
<protein>
    <submittedName>
        <fullName evidence="1">Uncharacterized protein</fullName>
    </submittedName>
</protein>
<sequence length="97" mass="11293">MLSLSKLLFGLNYEMEYFGFKNVYFILNSYINETGVTSSNSCADHVTIEDWTCEDDEPSFDASFNFSKDNFSMFLIMRLALDNARKNLSTCVIYMRF</sequence>
<name>A0A9K3NFW6_HELAN</name>
<dbReference type="EMBL" id="MNCJ02000322">
    <property type="protein sequence ID" value="KAF5798829.1"/>
    <property type="molecule type" value="Genomic_DNA"/>
</dbReference>
<accession>A0A9K3NFW6</accession>
<evidence type="ECO:0000313" key="1">
    <source>
        <dbReference type="EMBL" id="KAF5798829.1"/>
    </source>
</evidence>
<comment type="caution">
    <text evidence="1">The sequence shown here is derived from an EMBL/GenBank/DDBJ whole genome shotgun (WGS) entry which is preliminary data.</text>
</comment>